<dbReference type="Proteomes" id="UP001454036">
    <property type="component" value="Unassembled WGS sequence"/>
</dbReference>
<keyword evidence="3" id="KW-1185">Reference proteome</keyword>
<name>A0AAV3P734_LITER</name>
<protein>
    <recommendedName>
        <fullName evidence="4">FRIGIDA-like protein</fullName>
    </recommendedName>
</protein>
<gene>
    <name evidence="2" type="ORF">LIER_36206</name>
</gene>
<feature type="coiled-coil region" evidence="1">
    <location>
        <begin position="12"/>
        <end position="81"/>
    </location>
</feature>
<dbReference type="EMBL" id="BAABME010016410">
    <property type="protein sequence ID" value="GAA0145848.1"/>
    <property type="molecule type" value="Genomic_DNA"/>
</dbReference>
<accession>A0AAV3P734</accession>
<keyword evidence="1" id="KW-0175">Coiled coil</keyword>
<evidence type="ECO:0000313" key="2">
    <source>
        <dbReference type="EMBL" id="GAA0145848.1"/>
    </source>
</evidence>
<organism evidence="2 3">
    <name type="scientific">Lithospermum erythrorhizon</name>
    <name type="common">Purple gromwell</name>
    <name type="synonym">Lithospermum officinale var. erythrorhizon</name>
    <dbReference type="NCBI Taxonomy" id="34254"/>
    <lineage>
        <taxon>Eukaryota</taxon>
        <taxon>Viridiplantae</taxon>
        <taxon>Streptophyta</taxon>
        <taxon>Embryophyta</taxon>
        <taxon>Tracheophyta</taxon>
        <taxon>Spermatophyta</taxon>
        <taxon>Magnoliopsida</taxon>
        <taxon>eudicotyledons</taxon>
        <taxon>Gunneridae</taxon>
        <taxon>Pentapetalae</taxon>
        <taxon>asterids</taxon>
        <taxon>lamiids</taxon>
        <taxon>Boraginales</taxon>
        <taxon>Boraginaceae</taxon>
        <taxon>Boraginoideae</taxon>
        <taxon>Lithospermeae</taxon>
        <taxon>Lithospermum</taxon>
    </lineage>
</organism>
<evidence type="ECO:0000256" key="1">
    <source>
        <dbReference type="SAM" id="Coils"/>
    </source>
</evidence>
<dbReference type="AlphaFoldDB" id="A0AAV3P734"/>
<proteinExistence type="predicted"/>
<reference evidence="2 3" key="1">
    <citation type="submission" date="2024-01" db="EMBL/GenBank/DDBJ databases">
        <title>The complete chloroplast genome sequence of Lithospermum erythrorhizon: insights into the phylogenetic relationship among Boraginaceae species and the maternal lineages of purple gromwells.</title>
        <authorList>
            <person name="Okada T."/>
            <person name="Watanabe K."/>
        </authorList>
    </citation>
    <scope>NUCLEOTIDE SEQUENCE [LARGE SCALE GENOMIC DNA]</scope>
</reference>
<evidence type="ECO:0008006" key="4">
    <source>
        <dbReference type="Google" id="ProtNLM"/>
    </source>
</evidence>
<sequence>MRRTITFKSRLNLELNKKCKELDLKLKEKAQRVEELILELANKKEMAKAWSIEKAQLQAERDSLQIEKEVLQNRNGKLERDKLEEAAKASESHFTNNTLLSFISCPAYEKKVGSECAAYLYSLVASTQGRFPDLVTLFNEEVARRHDLYLRVLFCLKRVAKLRIPP</sequence>
<evidence type="ECO:0000313" key="3">
    <source>
        <dbReference type="Proteomes" id="UP001454036"/>
    </source>
</evidence>
<comment type="caution">
    <text evidence="2">The sequence shown here is derived from an EMBL/GenBank/DDBJ whole genome shotgun (WGS) entry which is preliminary data.</text>
</comment>